<evidence type="ECO:0000256" key="1">
    <source>
        <dbReference type="SAM" id="SignalP"/>
    </source>
</evidence>
<dbReference type="PROSITE" id="PS50848">
    <property type="entry name" value="START"/>
    <property type="match status" value="1"/>
</dbReference>
<accession>A0ABU9U866</accession>
<dbReference type="SUPFAM" id="SSF55961">
    <property type="entry name" value="Bet v1-like"/>
    <property type="match status" value="1"/>
</dbReference>
<dbReference type="EMBL" id="JBBMQU010000057">
    <property type="protein sequence ID" value="MEM5552985.1"/>
    <property type="molecule type" value="Genomic_DNA"/>
</dbReference>
<organism evidence="3 4">
    <name type="scientific">Pseudoalteromonas neustonica</name>
    <dbReference type="NCBI Taxonomy" id="1840331"/>
    <lineage>
        <taxon>Bacteria</taxon>
        <taxon>Pseudomonadati</taxon>
        <taxon>Pseudomonadota</taxon>
        <taxon>Gammaproteobacteria</taxon>
        <taxon>Alteromonadales</taxon>
        <taxon>Pseudoalteromonadaceae</taxon>
        <taxon>Pseudoalteromonas</taxon>
    </lineage>
</organism>
<protein>
    <submittedName>
        <fullName evidence="3">START domain-containing protein</fullName>
    </submittedName>
</protein>
<evidence type="ECO:0000313" key="4">
    <source>
        <dbReference type="Proteomes" id="UP001388366"/>
    </source>
</evidence>
<dbReference type="Proteomes" id="UP001388366">
    <property type="component" value="Unassembled WGS sequence"/>
</dbReference>
<dbReference type="Gene3D" id="3.30.530.20">
    <property type="match status" value="1"/>
</dbReference>
<proteinExistence type="predicted"/>
<dbReference type="InterPro" id="IPR028347">
    <property type="entry name" value="START_dom_prot"/>
</dbReference>
<dbReference type="PANTHER" id="PTHR19308">
    <property type="entry name" value="PHOSPHATIDYLCHOLINE TRANSFER PROTEIN"/>
    <property type="match status" value="1"/>
</dbReference>
<dbReference type="InterPro" id="IPR023393">
    <property type="entry name" value="START-like_dom_sf"/>
</dbReference>
<keyword evidence="4" id="KW-1185">Reference proteome</keyword>
<evidence type="ECO:0000313" key="3">
    <source>
        <dbReference type="EMBL" id="MEM5552985.1"/>
    </source>
</evidence>
<dbReference type="InterPro" id="IPR051213">
    <property type="entry name" value="START_lipid_transfer"/>
</dbReference>
<comment type="caution">
    <text evidence="3">The sequence shown here is derived from an EMBL/GenBank/DDBJ whole genome shotgun (WGS) entry which is preliminary data.</text>
</comment>
<evidence type="ECO:0000259" key="2">
    <source>
        <dbReference type="PROSITE" id="PS50848"/>
    </source>
</evidence>
<keyword evidence="1" id="KW-0732">Signal</keyword>
<feature type="signal peptide" evidence="1">
    <location>
        <begin position="1"/>
        <end position="18"/>
    </location>
</feature>
<dbReference type="Pfam" id="PF01852">
    <property type="entry name" value="START"/>
    <property type="match status" value="1"/>
</dbReference>
<dbReference type="PANTHER" id="PTHR19308:SF14">
    <property type="entry name" value="START DOMAIN-CONTAINING PROTEIN"/>
    <property type="match status" value="1"/>
</dbReference>
<dbReference type="PIRSF" id="PIRSF039033">
    <property type="entry name" value="START_dom"/>
    <property type="match status" value="1"/>
</dbReference>
<dbReference type="RefSeq" id="WP_342884625.1">
    <property type="nucleotide sequence ID" value="NZ_JBBMQU010000057.1"/>
</dbReference>
<feature type="chain" id="PRO_5046670378" evidence="1">
    <location>
        <begin position="19"/>
        <end position="222"/>
    </location>
</feature>
<feature type="domain" description="START" evidence="2">
    <location>
        <begin position="16"/>
        <end position="182"/>
    </location>
</feature>
<reference evidence="3 4" key="1">
    <citation type="submission" date="2024-03" db="EMBL/GenBank/DDBJ databases">
        <title>Community enrichment and isolation of bacterial strains for fucoidan degradation.</title>
        <authorList>
            <person name="Sichert A."/>
        </authorList>
    </citation>
    <scope>NUCLEOTIDE SEQUENCE [LARGE SCALE GENOMIC DNA]</scope>
    <source>
        <strain evidence="3 4">AS81</strain>
    </source>
</reference>
<sequence>MWQKLLFIALFCSESAMAEVKSWQLWKHQNGVSIHYKKHDNGIFEVRGTVTVSNTNTGDFMALLSDAENAPQWIENVKSVKILARLSPSETVVYTQLDSPWPVSDRDMVSYSCYKRLNNTDTELKISAYPDYFDEQPNMIRITEIEGSWLLSEKIVQGLPQLTIVHEIYADPGGAIPHWISNKVGLKSALLTMLTLEKKLLSKDFQTNNTVSKIGECTAKAA</sequence>
<gene>
    <name evidence="3" type="ORF">WNY63_19880</name>
</gene>
<dbReference type="InterPro" id="IPR002913">
    <property type="entry name" value="START_lipid-bd_dom"/>
</dbReference>
<name>A0ABU9U866_9GAMM</name>